<evidence type="ECO:0000313" key="3">
    <source>
        <dbReference type="Proteomes" id="UP000054988"/>
    </source>
</evidence>
<reference evidence="2 3" key="1">
    <citation type="submission" date="2015-12" db="EMBL/GenBank/DDBJ databases">
        <title>Draft genome sequence of Moniliophthora roreri, the causal agent of frosty pod rot of cacao.</title>
        <authorList>
            <person name="Aime M.C."/>
            <person name="Diaz-Valderrama J.R."/>
            <person name="Kijpornyongpan T."/>
            <person name="Phillips-Mora W."/>
        </authorList>
    </citation>
    <scope>NUCLEOTIDE SEQUENCE [LARGE SCALE GENOMIC DNA]</scope>
    <source>
        <strain evidence="2 3">MCA 2952</strain>
    </source>
</reference>
<dbReference type="Proteomes" id="UP000054988">
    <property type="component" value="Unassembled WGS sequence"/>
</dbReference>
<dbReference type="EMBL" id="LATX01001771">
    <property type="protein sequence ID" value="KTB38278.1"/>
    <property type="molecule type" value="Genomic_DNA"/>
</dbReference>
<sequence length="89" mass="9978">MHTRHRLTIDATLHPTSNQRRSFQKGILARSPLSPNPAPMPSLSVSLTTSPAFIQSSMSLSLNPSTHLKYLTTLNHLHLQLRLITKVNR</sequence>
<comment type="caution">
    <text evidence="2">The sequence shown here is derived from an EMBL/GenBank/DDBJ whole genome shotgun (WGS) entry which is preliminary data.</text>
</comment>
<name>A0A0W0FPU3_MONRR</name>
<accession>A0A0W0FPU3</accession>
<feature type="region of interest" description="Disordered" evidence="1">
    <location>
        <begin position="1"/>
        <end position="42"/>
    </location>
</feature>
<organism evidence="2 3">
    <name type="scientific">Moniliophthora roreri</name>
    <name type="common">Frosty pod rot fungus</name>
    <name type="synonym">Monilia roreri</name>
    <dbReference type="NCBI Taxonomy" id="221103"/>
    <lineage>
        <taxon>Eukaryota</taxon>
        <taxon>Fungi</taxon>
        <taxon>Dikarya</taxon>
        <taxon>Basidiomycota</taxon>
        <taxon>Agaricomycotina</taxon>
        <taxon>Agaricomycetes</taxon>
        <taxon>Agaricomycetidae</taxon>
        <taxon>Agaricales</taxon>
        <taxon>Marasmiineae</taxon>
        <taxon>Marasmiaceae</taxon>
        <taxon>Moniliophthora</taxon>
    </lineage>
</organism>
<dbReference type="AlphaFoldDB" id="A0A0W0FPU3"/>
<evidence type="ECO:0000256" key="1">
    <source>
        <dbReference type="SAM" id="MobiDB-lite"/>
    </source>
</evidence>
<proteinExistence type="predicted"/>
<evidence type="ECO:0000313" key="2">
    <source>
        <dbReference type="EMBL" id="KTB38278.1"/>
    </source>
</evidence>
<protein>
    <submittedName>
        <fullName evidence="2">Uncharacterized protein</fullName>
    </submittedName>
</protein>
<gene>
    <name evidence="2" type="ORF">WG66_9109</name>
</gene>